<keyword evidence="5" id="KW-1185">Reference proteome</keyword>
<evidence type="ECO:0000256" key="2">
    <source>
        <dbReference type="ARBA" id="ARBA00022679"/>
    </source>
</evidence>
<dbReference type="GO" id="GO:0005829">
    <property type="term" value="C:cytosol"/>
    <property type="evidence" value="ECO:0007669"/>
    <property type="project" value="TreeGrafter"/>
</dbReference>
<organism evidence="4 5">
    <name type="scientific">Polaribacter cellanae</name>
    <dbReference type="NCBI Taxonomy" id="2818493"/>
    <lineage>
        <taxon>Bacteria</taxon>
        <taxon>Pseudomonadati</taxon>
        <taxon>Bacteroidota</taxon>
        <taxon>Flavobacteriia</taxon>
        <taxon>Flavobacteriales</taxon>
        <taxon>Flavobacteriaceae</taxon>
    </lineage>
</organism>
<dbReference type="InterPro" id="IPR029026">
    <property type="entry name" value="tRNA_m1G_MTases_N"/>
</dbReference>
<evidence type="ECO:0000256" key="1">
    <source>
        <dbReference type="ARBA" id="ARBA00022603"/>
    </source>
</evidence>
<dbReference type="AlphaFoldDB" id="A0A975CSZ6"/>
<keyword evidence="2" id="KW-0808">Transferase</keyword>
<dbReference type="Proteomes" id="UP000663920">
    <property type="component" value="Chromosome"/>
</dbReference>
<dbReference type="EMBL" id="CP071869">
    <property type="protein sequence ID" value="QTE22766.1"/>
    <property type="molecule type" value="Genomic_DNA"/>
</dbReference>
<dbReference type="GO" id="GO:0032259">
    <property type="term" value="P:methylation"/>
    <property type="evidence" value="ECO:0007669"/>
    <property type="project" value="UniProtKB-KW"/>
</dbReference>
<dbReference type="RefSeq" id="WP_208078707.1">
    <property type="nucleotide sequence ID" value="NZ_CP071869.1"/>
</dbReference>
<evidence type="ECO:0000313" key="5">
    <source>
        <dbReference type="Proteomes" id="UP000663920"/>
    </source>
</evidence>
<feature type="domain" description="tRNA/rRNA methyltransferase SpoU type" evidence="3">
    <location>
        <begin position="18"/>
        <end position="159"/>
    </location>
</feature>
<gene>
    <name evidence="4" type="ORF">J3359_00345</name>
</gene>
<reference evidence="4 5" key="1">
    <citation type="submission" date="2021-03" db="EMBL/GenBank/DDBJ databases">
        <title>Complete genome of Polaribacter_sp.SM13.</title>
        <authorList>
            <person name="Jeong S.W."/>
            <person name="Bae J.W."/>
        </authorList>
    </citation>
    <scope>NUCLEOTIDE SEQUENCE [LARGE SCALE GENOMIC DNA]</scope>
    <source>
        <strain evidence="4 5">SM13</strain>
    </source>
</reference>
<name>A0A975CSZ6_9FLAO</name>
<dbReference type="PANTHER" id="PTHR46429">
    <property type="entry name" value="23S RRNA (GUANOSINE-2'-O-)-METHYLTRANSFERASE RLMB"/>
    <property type="match status" value="1"/>
</dbReference>
<proteinExistence type="predicted"/>
<sequence length="181" mass="20764">MKQLTHYDIENKQQQFPITIVCDAIRTPENIGMCFRISESFGVEKIYFHENSPSTENRIVKKTARNTINQIKYDTYVDFTKIINQLKTAGNTIIGIEITDKSINIQDFEFKNHKKIVLLLGSERNGIENIDLVDYTVAIPMFGRNSSMNVIHSLAITLYEVTNQLKSHPNLRKGKELGTIK</sequence>
<dbReference type="Pfam" id="PF00588">
    <property type="entry name" value="SpoU_methylase"/>
    <property type="match status" value="1"/>
</dbReference>
<accession>A0A975CSZ6</accession>
<evidence type="ECO:0000313" key="4">
    <source>
        <dbReference type="EMBL" id="QTE22766.1"/>
    </source>
</evidence>
<dbReference type="InterPro" id="IPR029028">
    <property type="entry name" value="Alpha/beta_knot_MTases"/>
</dbReference>
<dbReference type="GO" id="GO:0006396">
    <property type="term" value="P:RNA processing"/>
    <property type="evidence" value="ECO:0007669"/>
    <property type="project" value="InterPro"/>
</dbReference>
<dbReference type="PANTHER" id="PTHR46429:SF1">
    <property type="entry name" value="23S RRNA (GUANOSINE-2'-O-)-METHYLTRANSFERASE RLMB"/>
    <property type="match status" value="1"/>
</dbReference>
<protein>
    <submittedName>
        <fullName evidence="4">TrmH family RNA methyltransferase</fullName>
    </submittedName>
</protein>
<dbReference type="GO" id="GO:0003723">
    <property type="term" value="F:RNA binding"/>
    <property type="evidence" value="ECO:0007669"/>
    <property type="project" value="InterPro"/>
</dbReference>
<dbReference type="CDD" id="cd18082">
    <property type="entry name" value="SpoU-like_family"/>
    <property type="match status" value="1"/>
</dbReference>
<dbReference type="InterPro" id="IPR001537">
    <property type="entry name" value="SpoU_MeTrfase"/>
</dbReference>
<dbReference type="Gene3D" id="3.40.1280.10">
    <property type="match status" value="1"/>
</dbReference>
<dbReference type="GO" id="GO:0008173">
    <property type="term" value="F:RNA methyltransferase activity"/>
    <property type="evidence" value="ECO:0007669"/>
    <property type="project" value="InterPro"/>
</dbReference>
<dbReference type="SUPFAM" id="SSF75217">
    <property type="entry name" value="alpha/beta knot"/>
    <property type="match status" value="1"/>
</dbReference>
<keyword evidence="1 4" id="KW-0489">Methyltransferase</keyword>
<evidence type="ECO:0000259" key="3">
    <source>
        <dbReference type="Pfam" id="PF00588"/>
    </source>
</evidence>
<dbReference type="KEGG" id="pcea:J3359_00345"/>
<dbReference type="InterPro" id="IPR004441">
    <property type="entry name" value="rRNA_MeTrfase_TrmH"/>
</dbReference>